<dbReference type="Proteomes" id="UP000634455">
    <property type="component" value="Unassembled WGS sequence"/>
</dbReference>
<dbReference type="SUPFAM" id="SSF56349">
    <property type="entry name" value="DNA breaking-rejoining enzymes"/>
    <property type="match status" value="1"/>
</dbReference>
<dbReference type="Pfam" id="PF20172">
    <property type="entry name" value="DUF6538"/>
    <property type="match status" value="1"/>
</dbReference>
<comment type="caution">
    <text evidence="6">The sequence shown here is derived from an EMBL/GenBank/DDBJ whole genome shotgun (WGS) entry which is preliminary data.</text>
</comment>
<keyword evidence="2" id="KW-0229">DNA integration</keyword>
<organism evidence="6 7">
    <name type="scientific">Paramylibacter ulvae</name>
    <dbReference type="NCBI Taxonomy" id="1651968"/>
    <lineage>
        <taxon>Bacteria</taxon>
        <taxon>Pseudomonadati</taxon>
        <taxon>Pseudomonadota</taxon>
        <taxon>Alphaproteobacteria</taxon>
        <taxon>Rhodobacterales</taxon>
        <taxon>Paracoccaceae</taxon>
        <taxon>Paramylibacter</taxon>
    </lineage>
</organism>
<dbReference type="InterPro" id="IPR011010">
    <property type="entry name" value="DNA_brk_join_enz"/>
</dbReference>
<dbReference type="PANTHER" id="PTHR30349:SF41">
    <property type="entry name" value="INTEGRASE_RECOMBINASE PROTEIN MJ0367-RELATED"/>
    <property type="match status" value="1"/>
</dbReference>
<evidence type="ECO:0000259" key="5">
    <source>
        <dbReference type="Pfam" id="PF20172"/>
    </source>
</evidence>
<evidence type="ECO:0000256" key="1">
    <source>
        <dbReference type="ARBA" id="ARBA00008857"/>
    </source>
</evidence>
<dbReference type="PANTHER" id="PTHR30349">
    <property type="entry name" value="PHAGE INTEGRASE-RELATED"/>
    <property type="match status" value="1"/>
</dbReference>
<keyword evidence="7" id="KW-1185">Reference proteome</keyword>
<accession>A0ABQ3DCI8</accession>
<feature type="domain" description="DUF6538" evidence="5">
    <location>
        <begin position="13"/>
        <end position="70"/>
    </location>
</feature>
<sequence length="595" mass="68940">MSNLEKMTGHTRLYRRNATYYHRATVPKDIAKTYGKKEETFSLGTKDRAEALSLVRVKAVEVDERFDAHRKRLAQSNEPYLDELTEEQIKLFGEIYYTYILEEDEDERLRGFDEFQDIDGERIWISERQYLPRDTFEEQSDTIEEMLEYARYHLARGKVDDFVKEETKEVLEWDGLELKLAEGSPSWSLLHREMYRSIVRAHEARLSRNEGNIVDTLKVDSVTQVEALTASKYPNLSEAVDQWVKDVEHGWSDKTKRSNLSWVNNFLEVCGDKHLDQYSKADGRLFKETFSRLPPSWRIRKELKHLDIHKASARASELQLEPMSFENINKGIGKVSLFWNWVDAHYFDDNAPQPLRGLKYNIRSNPREARDPFSNEQLEKIFNAPVFTGCLSETHWSRSGTQLIKGSPKFWIPLLGLFSGGRLSELCQLEIDDIKEADKVPYLDINGKLANERNVGDKGIKSPNAQRKIPIHPTLIDIGFLKFVREMKQSGETRLFPSIKIGADGSYSDHFSKHFSRFLKLCDAKTAKTNFHSFRHNFEDACGNAQLHIDTKDAITGRSSTGMRARYGSRDIQLKTLQEAIHAIEYEGLNLRHLF</sequence>
<dbReference type="InterPro" id="IPR013762">
    <property type="entry name" value="Integrase-like_cat_sf"/>
</dbReference>
<evidence type="ECO:0000256" key="4">
    <source>
        <dbReference type="ARBA" id="ARBA00023172"/>
    </source>
</evidence>
<gene>
    <name evidence="6" type="ORF">GCM10008927_28070</name>
</gene>
<dbReference type="InterPro" id="IPR050090">
    <property type="entry name" value="Tyrosine_recombinase_XerCD"/>
</dbReference>
<evidence type="ECO:0000313" key="7">
    <source>
        <dbReference type="Proteomes" id="UP000634455"/>
    </source>
</evidence>
<reference evidence="7" key="1">
    <citation type="journal article" date="2019" name="Int. J. Syst. Evol. Microbiol.">
        <title>The Global Catalogue of Microorganisms (GCM) 10K type strain sequencing project: providing services to taxonomists for standard genome sequencing and annotation.</title>
        <authorList>
            <consortium name="The Broad Institute Genomics Platform"/>
            <consortium name="The Broad Institute Genome Sequencing Center for Infectious Disease"/>
            <person name="Wu L."/>
            <person name="Ma J."/>
        </authorList>
    </citation>
    <scope>NUCLEOTIDE SEQUENCE [LARGE SCALE GENOMIC DNA]</scope>
    <source>
        <strain evidence="7">KCTC 32465</strain>
    </source>
</reference>
<dbReference type="CDD" id="cd01184">
    <property type="entry name" value="INT_C_like_1"/>
    <property type="match status" value="1"/>
</dbReference>
<dbReference type="EMBL" id="BMZF01000011">
    <property type="protein sequence ID" value="GHA61048.1"/>
    <property type="molecule type" value="Genomic_DNA"/>
</dbReference>
<name>A0ABQ3DCI8_9RHOB</name>
<proteinExistence type="inferred from homology"/>
<evidence type="ECO:0000256" key="3">
    <source>
        <dbReference type="ARBA" id="ARBA00023125"/>
    </source>
</evidence>
<comment type="similarity">
    <text evidence="1">Belongs to the 'phage' integrase family.</text>
</comment>
<dbReference type="RefSeq" id="WP_189641373.1">
    <property type="nucleotide sequence ID" value="NZ_BMZF01000011.1"/>
</dbReference>
<evidence type="ECO:0000313" key="6">
    <source>
        <dbReference type="EMBL" id="GHA61048.1"/>
    </source>
</evidence>
<keyword evidence="3" id="KW-0238">DNA-binding</keyword>
<protein>
    <submittedName>
        <fullName evidence="6">Integrase</fullName>
    </submittedName>
</protein>
<keyword evidence="4" id="KW-0233">DNA recombination</keyword>
<dbReference type="Gene3D" id="1.10.443.10">
    <property type="entry name" value="Intergrase catalytic core"/>
    <property type="match status" value="1"/>
</dbReference>
<dbReference type="InterPro" id="IPR046668">
    <property type="entry name" value="DUF6538"/>
</dbReference>
<evidence type="ECO:0000256" key="2">
    <source>
        <dbReference type="ARBA" id="ARBA00022908"/>
    </source>
</evidence>